<reference evidence="2" key="1">
    <citation type="submission" date="2021-02" db="EMBL/GenBank/DDBJ databases">
        <authorList>
            <person name="Nowell W R."/>
        </authorList>
    </citation>
    <scope>NUCLEOTIDE SEQUENCE</scope>
</reference>
<feature type="transmembrane region" description="Helical" evidence="1">
    <location>
        <begin position="308"/>
        <end position="329"/>
    </location>
</feature>
<dbReference type="GO" id="GO:0005737">
    <property type="term" value="C:cytoplasm"/>
    <property type="evidence" value="ECO:0007669"/>
    <property type="project" value="TreeGrafter"/>
</dbReference>
<comment type="caution">
    <text evidence="2">The sequence shown here is derived from an EMBL/GenBank/DDBJ whole genome shotgun (WGS) entry which is preliminary data.</text>
</comment>
<keyword evidence="1" id="KW-0472">Membrane</keyword>
<name>A0A819B9Z0_9BILA</name>
<dbReference type="EMBL" id="CAJOBD010001377">
    <property type="protein sequence ID" value="CAF3793315.1"/>
    <property type="molecule type" value="Genomic_DNA"/>
</dbReference>
<dbReference type="InterPro" id="IPR039283">
    <property type="entry name" value="MOSPD1/3"/>
</dbReference>
<sequence length="368" mass="41366">MLVLRDALMSTETSTIQVSIIDIRPSYQHENQNMTKTATSILIGDTSSTDYLVVIDLKSDTIDMDKTYVTSEVKSKQFNGFTIMCTTIDTNISSSTIDVIPNISDVSTTLAIDLTDHKTITTTIGETGNIQRTHACLTCKDDLVDVIGTSNLAYCSKYHRHSFKKNIRRNISTTFVVPIGEEKYTLWPSDLVLDQLLTLVGVSAAMLCTASRTYSIAEPQGEIYPQHSVDIIVRLLDTSSNQNVIHKIRIQYFDRRKPQDLIGKRDITCTLLSYKPLEQNFDDKINNSSSRIRTITTKISQQEIQDPLVVLFLIILSTICTLILILPTISDDESSSKIYLPSYLHMTTNFKVVASYILGLLTVIFIRR</sequence>
<proteinExistence type="predicted"/>
<organism evidence="2 3">
    <name type="scientific">Rotaria sordida</name>
    <dbReference type="NCBI Taxonomy" id="392033"/>
    <lineage>
        <taxon>Eukaryota</taxon>
        <taxon>Metazoa</taxon>
        <taxon>Spiralia</taxon>
        <taxon>Gnathifera</taxon>
        <taxon>Rotifera</taxon>
        <taxon>Eurotatoria</taxon>
        <taxon>Bdelloidea</taxon>
        <taxon>Philodinida</taxon>
        <taxon>Philodinidae</taxon>
        <taxon>Rotaria</taxon>
    </lineage>
</organism>
<feature type="transmembrane region" description="Helical" evidence="1">
    <location>
        <begin position="349"/>
        <end position="366"/>
    </location>
</feature>
<accession>A0A819B9Z0</accession>
<evidence type="ECO:0000313" key="2">
    <source>
        <dbReference type="EMBL" id="CAF3793315.1"/>
    </source>
</evidence>
<dbReference type="PANTHER" id="PTHR34441:SF1">
    <property type="entry name" value="MOTILE SPERM DOMAIN-CONTAINING 1"/>
    <property type="match status" value="1"/>
</dbReference>
<dbReference type="Proteomes" id="UP000663836">
    <property type="component" value="Unassembled WGS sequence"/>
</dbReference>
<gene>
    <name evidence="2" type="ORF">JBS370_LOCUS14875</name>
</gene>
<protein>
    <submittedName>
        <fullName evidence="2">Uncharacterized protein</fullName>
    </submittedName>
</protein>
<keyword evidence="1" id="KW-0812">Transmembrane</keyword>
<dbReference type="PANTHER" id="PTHR34441">
    <property type="entry name" value="MOTILE SPERM DOMAIN-CONTAINING PROTEIN 1"/>
    <property type="match status" value="1"/>
</dbReference>
<keyword evidence="1" id="KW-1133">Transmembrane helix</keyword>
<evidence type="ECO:0000313" key="3">
    <source>
        <dbReference type="Proteomes" id="UP000663836"/>
    </source>
</evidence>
<evidence type="ECO:0000256" key="1">
    <source>
        <dbReference type="SAM" id="Phobius"/>
    </source>
</evidence>
<dbReference type="AlphaFoldDB" id="A0A819B9Z0"/>